<dbReference type="RefSeq" id="WP_117544572.1">
    <property type="nucleotide sequence ID" value="NZ_QVLV01000006.1"/>
</dbReference>
<evidence type="ECO:0000313" key="3">
    <source>
        <dbReference type="EMBL" id="RGE61090.1"/>
    </source>
</evidence>
<dbReference type="Proteomes" id="UP000260812">
    <property type="component" value="Unassembled WGS sequence"/>
</dbReference>
<feature type="compositionally biased region" description="Acidic residues" evidence="2">
    <location>
        <begin position="46"/>
        <end position="68"/>
    </location>
</feature>
<dbReference type="EMBL" id="QVLV01000006">
    <property type="protein sequence ID" value="RGE61090.1"/>
    <property type="molecule type" value="Genomic_DNA"/>
</dbReference>
<dbReference type="Pfam" id="PF02493">
    <property type="entry name" value="MORN"/>
    <property type="match status" value="3"/>
</dbReference>
<proteinExistence type="predicted"/>
<dbReference type="GeneID" id="97987421"/>
<dbReference type="AlphaFoldDB" id="A0A3E3I652"/>
<comment type="caution">
    <text evidence="3">The sequence shown here is derived from an EMBL/GenBank/DDBJ whole genome shotgun (WGS) entry which is preliminary data.</text>
</comment>
<evidence type="ECO:0000256" key="1">
    <source>
        <dbReference type="ARBA" id="ARBA00022737"/>
    </source>
</evidence>
<dbReference type="InterPro" id="IPR003409">
    <property type="entry name" value="MORN"/>
</dbReference>
<feature type="region of interest" description="Disordered" evidence="2">
    <location>
        <begin position="32"/>
        <end position="119"/>
    </location>
</feature>
<keyword evidence="1" id="KW-0677">Repeat</keyword>
<evidence type="ECO:0008006" key="5">
    <source>
        <dbReference type="Google" id="ProtNLM"/>
    </source>
</evidence>
<organism evidence="3 4">
    <name type="scientific">Eisenbergiella massiliensis</name>
    <dbReference type="NCBI Taxonomy" id="1720294"/>
    <lineage>
        <taxon>Bacteria</taxon>
        <taxon>Bacillati</taxon>
        <taxon>Bacillota</taxon>
        <taxon>Clostridia</taxon>
        <taxon>Lachnospirales</taxon>
        <taxon>Lachnospiraceae</taxon>
        <taxon>Eisenbergiella</taxon>
    </lineage>
</organism>
<name>A0A3E3I652_9FIRM</name>
<accession>A0A3E3I652</accession>
<protein>
    <recommendedName>
        <fullName evidence="5">MORN repeat-containing protein</fullName>
    </recommendedName>
</protein>
<evidence type="ECO:0000313" key="4">
    <source>
        <dbReference type="Proteomes" id="UP000260812"/>
    </source>
</evidence>
<dbReference type="PANTHER" id="PTHR23084:SF263">
    <property type="entry name" value="MORN REPEAT-CONTAINING PROTEIN 1"/>
    <property type="match status" value="1"/>
</dbReference>
<evidence type="ECO:0000256" key="2">
    <source>
        <dbReference type="SAM" id="MobiDB-lite"/>
    </source>
</evidence>
<feature type="compositionally biased region" description="Acidic residues" evidence="2">
    <location>
        <begin position="81"/>
        <end position="96"/>
    </location>
</feature>
<keyword evidence="4" id="KW-1185">Reference proteome</keyword>
<reference evidence="3" key="1">
    <citation type="submission" date="2018-08" db="EMBL/GenBank/DDBJ databases">
        <title>A genome reference for cultivated species of the human gut microbiota.</title>
        <authorList>
            <person name="Zou Y."/>
            <person name="Xue W."/>
            <person name="Luo G."/>
        </authorList>
    </citation>
    <scope>NUCLEOTIDE SEQUENCE [LARGE SCALE GENOMIC DNA]</scope>
    <source>
        <strain evidence="3">TF05-5AC</strain>
    </source>
</reference>
<dbReference type="PANTHER" id="PTHR23084">
    <property type="entry name" value="PHOSPHATIDYLINOSITOL-4-PHOSPHATE 5-KINASE RELATED"/>
    <property type="match status" value="1"/>
</dbReference>
<feature type="compositionally biased region" description="Low complexity" evidence="2">
    <location>
        <begin position="100"/>
        <end position="111"/>
    </location>
</feature>
<gene>
    <name evidence="3" type="ORF">DXC51_11180</name>
</gene>
<sequence length="358" mass="39666">MKNSKLMKELVPIAALLLFIIVVLVMCAVSARQKKGQSGTGPDTEAVQETESETESGGETAESTEEASGETGENTGKEDPVEVQETIELDAEEPVETESAPDAVKDAPPAVSGSNVPGTAQVSANTAMVIVKKTNTQMLAEMMDYWQKDNVEAVEDLSGLAHYRAMSASLKSSAYFYYYGDRNEQGRPEGTGIAVYGEDQYYYGEWKDGLRSGKGMWLKMYCQDNAAASFDPVLVTHSYEGAWLDNLPNGEGQEHYDLDINRAAPESRYFQNVIGNFKDGLYHGNMYINTLNADGNVQEWRGEAKEGVFKTFEGRDLEGRVPICQDVQNPDSHMWIHPLENKDQGLKEVRDQVKNRKE</sequence>
<dbReference type="SUPFAM" id="SSF82185">
    <property type="entry name" value="Histone H3 K4-specific methyltransferase SET7/9 N-terminal domain"/>
    <property type="match status" value="1"/>
</dbReference>